<dbReference type="SMART" id="SM00387">
    <property type="entry name" value="HATPase_c"/>
    <property type="match status" value="1"/>
</dbReference>
<dbReference type="GO" id="GO:0000155">
    <property type="term" value="F:phosphorelay sensor kinase activity"/>
    <property type="evidence" value="ECO:0007669"/>
    <property type="project" value="InterPro"/>
</dbReference>
<dbReference type="PRINTS" id="PR00344">
    <property type="entry name" value="BCTRLSENSOR"/>
</dbReference>
<evidence type="ECO:0000256" key="11">
    <source>
        <dbReference type="SAM" id="Phobius"/>
    </source>
</evidence>
<dbReference type="CDD" id="cd00082">
    <property type="entry name" value="HisKA"/>
    <property type="match status" value="1"/>
</dbReference>
<dbReference type="InterPro" id="IPR003660">
    <property type="entry name" value="HAMP_dom"/>
</dbReference>
<evidence type="ECO:0000256" key="3">
    <source>
        <dbReference type="ARBA" id="ARBA00012438"/>
    </source>
</evidence>
<dbReference type="Gene3D" id="6.10.340.10">
    <property type="match status" value="1"/>
</dbReference>
<feature type="domain" description="Histidine kinase" evidence="12">
    <location>
        <begin position="333"/>
        <end position="547"/>
    </location>
</feature>
<keyword evidence="9" id="KW-0902">Two-component regulatory system</keyword>
<sequence length="584" mass="63807">MPADETVPADRKASADGTVPADRTVPADGTASADGTAAPAPAEPRVGRWSAQGWFTLVLIAMSLLLCAAAVLGALVLRNTAEVSNHLADRISPARTEGERLETALLNQESGAQSFVLTGKEEFLRPYAEGRQAELRSAERIRALMPEGETARELDRLERLAEEWRVRHAEPMIELTRREGPETVDPGRAAESKRAFDAVRSAMEAYNTTWTRERDRARAALESARVGRDTAFIAILAVLLLAVLVMAVLLRLVVFRPLERLAAASRRVTGGDFEYRIDTGGPADLAELARDMEAMRERIVAELEETRRSQRLLADQATELKRSNTELEQFAYVASHDLQEPLRKVASFTQMLEQRYGDQLDDRAKQYIAFAVDGAKRMQELINELLTFSRVGRITRDPVEFGLGGAVAAALRNLSAAVEDSGAAVEVGELPVMRGDRSQFVMLWQNLIGNAIKFRRPDRAPVIRIEARREGPEWHVTVADNGIGIDARFADKIFVIFQRLHTRDAYAGTGIGLAICRKIVEYHRGRIWLDTGYTDGTRFVMALPAADGAETDGAETGGAEAGGAETGGPAQDARGAEAVRPGAG</sequence>
<dbReference type="Pfam" id="PF05227">
    <property type="entry name" value="CHASE3"/>
    <property type="match status" value="1"/>
</dbReference>
<keyword evidence="7 14" id="KW-0418">Kinase</keyword>
<dbReference type="InterPro" id="IPR005467">
    <property type="entry name" value="His_kinase_dom"/>
</dbReference>
<comment type="caution">
    <text evidence="14">The sequence shown here is derived from an EMBL/GenBank/DDBJ whole genome shotgun (WGS) entry which is preliminary data.</text>
</comment>
<dbReference type="AlphaFoldDB" id="A0A841DFN8"/>
<dbReference type="SMART" id="SM00304">
    <property type="entry name" value="HAMP"/>
    <property type="match status" value="1"/>
</dbReference>
<evidence type="ECO:0000256" key="10">
    <source>
        <dbReference type="SAM" id="MobiDB-lite"/>
    </source>
</evidence>
<accession>A0A841DFN8</accession>
<dbReference type="InterPro" id="IPR004358">
    <property type="entry name" value="Sig_transdc_His_kin-like_C"/>
</dbReference>
<evidence type="ECO:0000313" key="15">
    <source>
        <dbReference type="Proteomes" id="UP000562352"/>
    </source>
</evidence>
<evidence type="ECO:0000256" key="9">
    <source>
        <dbReference type="ARBA" id="ARBA00023012"/>
    </source>
</evidence>
<dbReference type="InterPro" id="IPR003594">
    <property type="entry name" value="HATPase_dom"/>
</dbReference>
<keyword evidence="4" id="KW-0597">Phosphoprotein</keyword>
<evidence type="ECO:0000256" key="7">
    <source>
        <dbReference type="ARBA" id="ARBA00022777"/>
    </source>
</evidence>
<dbReference type="Pfam" id="PF00672">
    <property type="entry name" value="HAMP"/>
    <property type="match status" value="1"/>
</dbReference>
<dbReference type="SUPFAM" id="SSF158472">
    <property type="entry name" value="HAMP domain-like"/>
    <property type="match status" value="1"/>
</dbReference>
<keyword evidence="11" id="KW-0472">Membrane</keyword>
<organism evidence="14 15">
    <name type="scientific">Planomonospora venezuelensis</name>
    <dbReference type="NCBI Taxonomy" id="1999"/>
    <lineage>
        <taxon>Bacteria</taxon>
        <taxon>Bacillati</taxon>
        <taxon>Actinomycetota</taxon>
        <taxon>Actinomycetes</taxon>
        <taxon>Streptosporangiales</taxon>
        <taxon>Streptosporangiaceae</taxon>
        <taxon>Planomonospora</taxon>
    </lineage>
</organism>
<dbReference type="Proteomes" id="UP000562352">
    <property type="component" value="Unassembled WGS sequence"/>
</dbReference>
<feature type="transmembrane region" description="Helical" evidence="11">
    <location>
        <begin position="231"/>
        <end position="254"/>
    </location>
</feature>
<dbReference type="Gene3D" id="1.10.287.130">
    <property type="match status" value="1"/>
</dbReference>
<dbReference type="PROSITE" id="PS50885">
    <property type="entry name" value="HAMP"/>
    <property type="match status" value="1"/>
</dbReference>
<comment type="subcellular location">
    <subcellularLocation>
        <location evidence="2">Cell membrane</location>
    </subcellularLocation>
</comment>
<dbReference type="RefSeq" id="WP_221474515.1">
    <property type="nucleotide sequence ID" value="NZ_BAAAWZ010000001.1"/>
</dbReference>
<dbReference type="Pfam" id="PF02518">
    <property type="entry name" value="HATPase_c"/>
    <property type="match status" value="1"/>
</dbReference>
<dbReference type="InterPro" id="IPR007891">
    <property type="entry name" value="CHASE3"/>
</dbReference>
<proteinExistence type="predicted"/>
<dbReference type="Gene3D" id="3.30.565.10">
    <property type="entry name" value="Histidine kinase-like ATPase, C-terminal domain"/>
    <property type="match status" value="1"/>
</dbReference>
<feature type="compositionally biased region" description="Gly residues" evidence="10">
    <location>
        <begin position="555"/>
        <end position="566"/>
    </location>
</feature>
<feature type="region of interest" description="Disordered" evidence="10">
    <location>
        <begin position="1"/>
        <end position="44"/>
    </location>
</feature>
<dbReference type="EMBL" id="JACHJJ010000039">
    <property type="protein sequence ID" value="MBB5967807.1"/>
    <property type="molecule type" value="Genomic_DNA"/>
</dbReference>
<evidence type="ECO:0000256" key="1">
    <source>
        <dbReference type="ARBA" id="ARBA00000085"/>
    </source>
</evidence>
<keyword evidence="5" id="KW-0808">Transferase</keyword>
<keyword evidence="8 11" id="KW-1133">Transmembrane helix</keyword>
<feature type="region of interest" description="Disordered" evidence="10">
    <location>
        <begin position="550"/>
        <end position="584"/>
    </location>
</feature>
<dbReference type="PROSITE" id="PS50109">
    <property type="entry name" value="HIS_KIN"/>
    <property type="match status" value="1"/>
</dbReference>
<dbReference type="EC" id="2.7.13.3" evidence="3"/>
<dbReference type="GO" id="GO:0005886">
    <property type="term" value="C:plasma membrane"/>
    <property type="evidence" value="ECO:0007669"/>
    <property type="project" value="UniProtKB-SubCell"/>
</dbReference>
<evidence type="ECO:0000256" key="2">
    <source>
        <dbReference type="ARBA" id="ARBA00004236"/>
    </source>
</evidence>
<dbReference type="InterPro" id="IPR003661">
    <property type="entry name" value="HisK_dim/P_dom"/>
</dbReference>
<feature type="compositionally biased region" description="Low complexity" evidence="10">
    <location>
        <begin position="27"/>
        <end position="40"/>
    </location>
</feature>
<name>A0A841DFN8_PLAVE</name>
<protein>
    <recommendedName>
        <fullName evidence="3">histidine kinase</fullName>
        <ecNumber evidence="3">2.7.13.3</ecNumber>
    </recommendedName>
</protein>
<evidence type="ECO:0000256" key="8">
    <source>
        <dbReference type="ARBA" id="ARBA00022989"/>
    </source>
</evidence>
<feature type="domain" description="HAMP" evidence="13">
    <location>
        <begin position="252"/>
        <end position="304"/>
    </location>
</feature>
<gene>
    <name evidence="14" type="ORF">FHS22_007120</name>
</gene>
<evidence type="ECO:0000256" key="4">
    <source>
        <dbReference type="ARBA" id="ARBA00022553"/>
    </source>
</evidence>
<dbReference type="SUPFAM" id="SSF47384">
    <property type="entry name" value="Homodimeric domain of signal transducing histidine kinase"/>
    <property type="match status" value="1"/>
</dbReference>
<keyword evidence="15" id="KW-1185">Reference proteome</keyword>
<evidence type="ECO:0000313" key="14">
    <source>
        <dbReference type="EMBL" id="MBB5967807.1"/>
    </source>
</evidence>
<dbReference type="InterPro" id="IPR036097">
    <property type="entry name" value="HisK_dim/P_sf"/>
</dbReference>
<dbReference type="PANTHER" id="PTHR43304">
    <property type="entry name" value="PHYTOCHROME-LIKE PROTEIN CPH1"/>
    <property type="match status" value="1"/>
</dbReference>
<feature type="transmembrane region" description="Helical" evidence="11">
    <location>
        <begin position="54"/>
        <end position="77"/>
    </location>
</feature>
<dbReference type="InterPro" id="IPR052162">
    <property type="entry name" value="Sensor_kinase/Photoreceptor"/>
</dbReference>
<reference evidence="14 15" key="1">
    <citation type="submission" date="2020-08" db="EMBL/GenBank/DDBJ databases">
        <title>Genomic Encyclopedia of Type Strains, Phase III (KMG-III): the genomes of soil and plant-associated and newly described type strains.</title>
        <authorList>
            <person name="Whitman W."/>
        </authorList>
    </citation>
    <scope>NUCLEOTIDE SEQUENCE [LARGE SCALE GENOMIC DNA]</scope>
    <source>
        <strain evidence="14 15">CECT 3303</strain>
    </source>
</reference>
<evidence type="ECO:0000259" key="13">
    <source>
        <dbReference type="PROSITE" id="PS50885"/>
    </source>
</evidence>
<comment type="catalytic activity">
    <reaction evidence="1">
        <text>ATP + protein L-histidine = ADP + protein N-phospho-L-histidine.</text>
        <dbReference type="EC" id="2.7.13.3"/>
    </reaction>
</comment>
<dbReference type="SUPFAM" id="SSF55874">
    <property type="entry name" value="ATPase domain of HSP90 chaperone/DNA topoisomerase II/histidine kinase"/>
    <property type="match status" value="1"/>
</dbReference>
<evidence type="ECO:0000256" key="5">
    <source>
        <dbReference type="ARBA" id="ARBA00022679"/>
    </source>
</evidence>
<dbReference type="CDD" id="cd06225">
    <property type="entry name" value="HAMP"/>
    <property type="match status" value="1"/>
</dbReference>
<evidence type="ECO:0000259" key="12">
    <source>
        <dbReference type="PROSITE" id="PS50109"/>
    </source>
</evidence>
<keyword evidence="6 11" id="KW-0812">Transmembrane</keyword>
<dbReference type="PANTHER" id="PTHR43304:SF1">
    <property type="entry name" value="PAC DOMAIN-CONTAINING PROTEIN"/>
    <property type="match status" value="1"/>
</dbReference>
<dbReference type="SMART" id="SM00388">
    <property type="entry name" value="HisKA"/>
    <property type="match status" value="1"/>
</dbReference>
<dbReference type="Pfam" id="PF00512">
    <property type="entry name" value="HisKA"/>
    <property type="match status" value="1"/>
</dbReference>
<dbReference type="InterPro" id="IPR036890">
    <property type="entry name" value="HATPase_C_sf"/>
</dbReference>
<evidence type="ECO:0000256" key="6">
    <source>
        <dbReference type="ARBA" id="ARBA00022692"/>
    </source>
</evidence>